<keyword evidence="5 11" id="KW-0479">Metal-binding</keyword>
<evidence type="ECO:0000256" key="6">
    <source>
        <dbReference type="ARBA" id="ARBA00022741"/>
    </source>
</evidence>
<feature type="transmembrane region" description="Helical" evidence="11">
    <location>
        <begin position="257"/>
        <end position="281"/>
    </location>
</feature>
<evidence type="ECO:0000256" key="3">
    <source>
        <dbReference type="ARBA" id="ARBA00022475"/>
    </source>
</evidence>
<dbReference type="InterPro" id="IPR018303">
    <property type="entry name" value="ATPase_P-typ_P_site"/>
</dbReference>
<evidence type="ECO:0000256" key="10">
    <source>
        <dbReference type="ARBA" id="ARBA00023136"/>
    </source>
</evidence>
<dbReference type="NCBIfam" id="TIGR01512">
    <property type="entry name" value="ATPase-IB2_Cd"/>
    <property type="match status" value="1"/>
</dbReference>
<dbReference type="PRINTS" id="PR00943">
    <property type="entry name" value="CUATPASE"/>
</dbReference>
<dbReference type="Gene3D" id="3.40.1110.10">
    <property type="entry name" value="Calcium-transporting ATPase, cytoplasmic domain N"/>
    <property type="match status" value="1"/>
</dbReference>
<evidence type="ECO:0000256" key="5">
    <source>
        <dbReference type="ARBA" id="ARBA00022723"/>
    </source>
</evidence>
<evidence type="ECO:0000256" key="8">
    <source>
        <dbReference type="ARBA" id="ARBA00022967"/>
    </source>
</evidence>
<dbReference type="NCBIfam" id="TIGR01494">
    <property type="entry name" value="ATPase_P-type"/>
    <property type="match status" value="1"/>
</dbReference>
<evidence type="ECO:0000256" key="4">
    <source>
        <dbReference type="ARBA" id="ARBA00022692"/>
    </source>
</evidence>
<evidence type="ECO:0000256" key="11">
    <source>
        <dbReference type="RuleBase" id="RU362081"/>
    </source>
</evidence>
<organism evidence="13 14">
    <name type="scientific">Candidatus Roizmanbacteria bacterium RIFCSPLOWO2_01_FULL_38_11</name>
    <dbReference type="NCBI Taxonomy" id="1802060"/>
    <lineage>
        <taxon>Bacteria</taxon>
        <taxon>Candidatus Roizmaniibacteriota</taxon>
    </lineage>
</organism>
<dbReference type="Gene3D" id="3.40.50.1000">
    <property type="entry name" value="HAD superfamily/HAD-like"/>
    <property type="match status" value="1"/>
</dbReference>
<feature type="transmembrane region" description="Helical" evidence="11">
    <location>
        <begin position="287"/>
        <end position="310"/>
    </location>
</feature>
<dbReference type="AlphaFoldDB" id="A0A1F7IL29"/>
<dbReference type="InterPro" id="IPR036412">
    <property type="entry name" value="HAD-like_sf"/>
</dbReference>
<dbReference type="SUPFAM" id="SSF81653">
    <property type="entry name" value="Calcium ATPase, transduction domain A"/>
    <property type="match status" value="1"/>
</dbReference>
<evidence type="ECO:0000256" key="2">
    <source>
        <dbReference type="ARBA" id="ARBA00006024"/>
    </source>
</evidence>
<dbReference type="Proteomes" id="UP000179072">
    <property type="component" value="Unassembled WGS sequence"/>
</dbReference>
<dbReference type="Gene3D" id="2.70.150.10">
    <property type="entry name" value="Calcium-transporting ATPase, cytoplasmic transduction domain A"/>
    <property type="match status" value="1"/>
</dbReference>
<dbReference type="PROSITE" id="PS01229">
    <property type="entry name" value="COF_2"/>
    <property type="match status" value="1"/>
</dbReference>
<keyword evidence="10 11" id="KW-0472">Membrane</keyword>
<feature type="transmembrane region" description="Helical" evidence="11">
    <location>
        <begin position="101"/>
        <end position="120"/>
    </location>
</feature>
<dbReference type="InterPro" id="IPR023298">
    <property type="entry name" value="ATPase_P-typ_TM_dom_sf"/>
</dbReference>
<dbReference type="InterPro" id="IPR027256">
    <property type="entry name" value="P-typ_ATPase_IB"/>
</dbReference>
<reference evidence="13 14" key="1">
    <citation type="journal article" date="2016" name="Nat. Commun.">
        <title>Thousands of microbial genomes shed light on interconnected biogeochemical processes in an aquifer system.</title>
        <authorList>
            <person name="Anantharaman K."/>
            <person name="Brown C.T."/>
            <person name="Hug L.A."/>
            <person name="Sharon I."/>
            <person name="Castelle C.J."/>
            <person name="Probst A.J."/>
            <person name="Thomas B.C."/>
            <person name="Singh A."/>
            <person name="Wilkins M.J."/>
            <person name="Karaoz U."/>
            <person name="Brodie E.L."/>
            <person name="Williams K.H."/>
            <person name="Hubbard S.S."/>
            <person name="Banfield J.F."/>
        </authorList>
    </citation>
    <scope>NUCLEOTIDE SEQUENCE [LARGE SCALE GENOMIC DNA]</scope>
</reference>
<dbReference type="PANTHER" id="PTHR43520">
    <property type="entry name" value="ATP7, ISOFORM B"/>
    <property type="match status" value="1"/>
</dbReference>
<keyword evidence="7 11" id="KW-0067">ATP-binding</keyword>
<dbReference type="GO" id="GO:0005886">
    <property type="term" value="C:plasma membrane"/>
    <property type="evidence" value="ECO:0007669"/>
    <property type="project" value="UniProtKB-SubCell"/>
</dbReference>
<keyword evidence="8" id="KW-1278">Translocase</keyword>
<keyword evidence="6 11" id="KW-0547">Nucleotide-binding</keyword>
<dbReference type="SUPFAM" id="SSF81665">
    <property type="entry name" value="Calcium ATPase, transmembrane domain M"/>
    <property type="match status" value="1"/>
</dbReference>
<dbReference type="InterPro" id="IPR044492">
    <property type="entry name" value="P_typ_ATPase_HD_dom"/>
</dbReference>
<dbReference type="GO" id="GO:0055070">
    <property type="term" value="P:copper ion homeostasis"/>
    <property type="evidence" value="ECO:0007669"/>
    <property type="project" value="TreeGrafter"/>
</dbReference>
<evidence type="ECO:0000256" key="1">
    <source>
        <dbReference type="ARBA" id="ARBA00004651"/>
    </source>
</evidence>
<feature type="transmembrane region" description="Helical" evidence="11">
    <location>
        <begin position="626"/>
        <end position="648"/>
    </location>
</feature>
<dbReference type="GO" id="GO:0005507">
    <property type="term" value="F:copper ion binding"/>
    <property type="evidence" value="ECO:0007669"/>
    <property type="project" value="TreeGrafter"/>
</dbReference>
<dbReference type="CDD" id="cd02094">
    <property type="entry name" value="P-type_ATPase_Cu-like"/>
    <property type="match status" value="1"/>
</dbReference>
<comment type="similarity">
    <text evidence="2 11">Belongs to the cation transport ATPase (P-type) (TC 3.A.3) family. Type IB subfamily.</text>
</comment>
<evidence type="ECO:0000256" key="9">
    <source>
        <dbReference type="ARBA" id="ARBA00022989"/>
    </source>
</evidence>
<dbReference type="GO" id="GO:0016887">
    <property type="term" value="F:ATP hydrolysis activity"/>
    <property type="evidence" value="ECO:0007669"/>
    <property type="project" value="InterPro"/>
</dbReference>
<dbReference type="PROSITE" id="PS00154">
    <property type="entry name" value="ATPASE_E1_E2"/>
    <property type="match status" value="1"/>
</dbReference>
<dbReference type="Pfam" id="PF00702">
    <property type="entry name" value="Hydrolase"/>
    <property type="match status" value="1"/>
</dbReference>
<accession>A0A1F7IL29</accession>
<dbReference type="SFLD" id="SFLDF00027">
    <property type="entry name" value="p-type_atpase"/>
    <property type="match status" value="1"/>
</dbReference>
<sequence>MPLVLTSIFVMGWEIGAEPWGLWPKMPEIMMEFFHHLLPVFATYMLFVIGAPYLKSLLRFIKYRVANMDTLVGIGTLTAFLFSFIITAFENSLSGYINTEQSYYDVTIVVIGFITLGKYLEARFKLKTGEAIEKLMGFQAKTATVLRDNEEIEIPIDEVIEGDIVIVKPGQKIPVDGIISEGESSIDESMITGESIPVDKKVGDSVIGGTMNKHGSFMMKAEQIGTETVLAQIIKMVEEAQGSKAPIERMADKASSVFVPVVLALAALTFFAWLIIGSVYIPFNQSLSLALVSFVGILVIACPCAMGLATPTAVIVGVGKAAQNGILIKNAENLEKLEKINYVVFDKTGTITYGKPEVVDVVPVDDISEKKLIQLISSLEKKSEHPLGQAIVKKAESLNISFLSVENFKAVEGKGVKGKIDEKHYIAGNLKLAQEIELELDENIIESLTSEGKTPVFFAEGKTVLGYFAIADTIKENAKAVIDKLHKLGIKTALLTGDHILTAQHIANKAGIDTIIAEVLPKEKAGKIQELQNQGFSVAMVGDGINDAPALATADVGIAMGTGTDVAIESAGITLLGGNIMKLPQAIRLSKQTMSVIRQNLFWAFIYNILGIPVAAGLLYPFFGILLSPAVAGGAMAFSSVSVVLNSLRLKMKKL</sequence>
<dbReference type="InterPro" id="IPR059000">
    <property type="entry name" value="ATPase_P-type_domA"/>
</dbReference>
<comment type="caution">
    <text evidence="13">The sequence shown here is derived from an EMBL/GenBank/DDBJ whole genome shotgun (WGS) entry which is preliminary data.</text>
</comment>
<dbReference type="InterPro" id="IPR023299">
    <property type="entry name" value="ATPase_P-typ_cyto_dom_N"/>
</dbReference>
<comment type="subcellular location">
    <subcellularLocation>
        <location evidence="1">Cell membrane</location>
        <topology evidence="1">Multi-pass membrane protein</topology>
    </subcellularLocation>
</comment>
<keyword evidence="4 11" id="KW-0812">Transmembrane</keyword>
<feature type="transmembrane region" description="Helical" evidence="11">
    <location>
        <begin position="601"/>
        <end position="620"/>
    </location>
</feature>
<dbReference type="InterPro" id="IPR001757">
    <property type="entry name" value="P_typ_ATPase"/>
</dbReference>
<protein>
    <recommendedName>
        <fullName evidence="12">P-type ATPase A domain-containing protein</fullName>
    </recommendedName>
</protein>
<evidence type="ECO:0000313" key="13">
    <source>
        <dbReference type="EMBL" id="OGK44088.1"/>
    </source>
</evidence>
<dbReference type="Pfam" id="PF00122">
    <property type="entry name" value="E1-E2_ATPase"/>
    <property type="match status" value="1"/>
</dbReference>
<gene>
    <name evidence="13" type="ORF">A2957_01350</name>
</gene>
<dbReference type="InterPro" id="IPR023214">
    <property type="entry name" value="HAD_sf"/>
</dbReference>
<name>A0A1F7IL29_9BACT</name>
<dbReference type="GO" id="GO:0005524">
    <property type="term" value="F:ATP binding"/>
    <property type="evidence" value="ECO:0007669"/>
    <property type="project" value="UniProtKB-UniRule"/>
</dbReference>
<dbReference type="PRINTS" id="PR00119">
    <property type="entry name" value="CATATPASE"/>
</dbReference>
<dbReference type="SFLD" id="SFLDG00002">
    <property type="entry name" value="C1.7:_P-type_atpase_like"/>
    <property type="match status" value="1"/>
</dbReference>
<dbReference type="SFLD" id="SFLDS00003">
    <property type="entry name" value="Haloacid_Dehalogenase"/>
    <property type="match status" value="1"/>
</dbReference>
<dbReference type="GO" id="GO:0043682">
    <property type="term" value="F:P-type divalent copper transporter activity"/>
    <property type="evidence" value="ECO:0007669"/>
    <property type="project" value="TreeGrafter"/>
</dbReference>
<dbReference type="NCBIfam" id="TIGR01525">
    <property type="entry name" value="ATPase-IB_hvy"/>
    <property type="match status" value="1"/>
</dbReference>
<evidence type="ECO:0000256" key="7">
    <source>
        <dbReference type="ARBA" id="ARBA00022840"/>
    </source>
</evidence>
<feature type="transmembrane region" description="Helical" evidence="11">
    <location>
        <begin position="66"/>
        <end position="89"/>
    </location>
</feature>
<keyword evidence="3 11" id="KW-1003">Cell membrane</keyword>
<proteinExistence type="inferred from homology"/>
<dbReference type="InterPro" id="IPR008250">
    <property type="entry name" value="ATPase_P-typ_transduc_dom_A_sf"/>
</dbReference>
<dbReference type="PANTHER" id="PTHR43520:SF8">
    <property type="entry name" value="P-TYPE CU(+) TRANSPORTER"/>
    <property type="match status" value="1"/>
</dbReference>
<dbReference type="SUPFAM" id="SSF56784">
    <property type="entry name" value="HAD-like"/>
    <property type="match status" value="1"/>
</dbReference>
<dbReference type="EMBL" id="MGAK01000025">
    <property type="protein sequence ID" value="OGK44088.1"/>
    <property type="molecule type" value="Genomic_DNA"/>
</dbReference>
<dbReference type="STRING" id="1802060.A2957_01350"/>
<evidence type="ECO:0000259" key="12">
    <source>
        <dbReference type="Pfam" id="PF00122"/>
    </source>
</evidence>
<evidence type="ECO:0000313" key="14">
    <source>
        <dbReference type="Proteomes" id="UP000179072"/>
    </source>
</evidence>
<keyword evidence="9 11" id="KW-1133">Transmembrane helix</keyword>
<dbReference type="FunFam" id="2.70.150.10:FF:000020">
    <property type="entry name" value="Copper-exporting P-type ATPase A"/>
    <property type="match status" value="1"/>
</dbReference>
<feature type="transmembrane region" description="Helical" evidence="11">
    <location>
        <begin position="33"/>
        <end position="54"/>
    </location>
</feature>
<dbReference type="NCBIfam" id="TIGR01511">
    <property type="entry name" value="ATPase-IB1_Cu"/>
    <property type="match status" value="1"/>
</dbReference>
<feature type="domain" description="P-type ATPase A" evidence="12">
    <location>
        <begin position="139"/>
        <end position="238"/>
    </location>
</feature>